<comment type="caution">
    <text evidence="1">The sequence shown here is derived from an EMBL/GenBank/DDBJ whole genome shotgun (WGS) entry which is preliminary data.</text>
</comment>
<dbReference type="EMBL" id="JACHJQ010000006">
    <property type="protein sequence ID" value="MBB4909650.1"/>
    <property type="molecule type" value="Genomic_DNA"/>
</dbReference>
<protein>
    <submittedName>
        <fullName evidence="1">Uncharacterized protein</fullName>
    </submittedName>
</protein>
<organism evidence="1 2">
    <name type="scientific">Actinophytocola algeriensis</name>
    <dbReference type="NCBI Taxonomy" id="1768010"/>
    <lineage>
        <taxon>Bacteria</taxon>
        <taxon>Bacillati</taxon>
        <taxon>Actinomycetota</taxon>
        <taxon>Actinomycetes</taxon>
        <taxon>Pseudonocardiales</taxon>
        <taxon>Pseudonocardiaceae</taxon>
    </lineage>
</organism>
<accession>A0A7W7Q9R5</accession>
<evidence type="ECO:0000313" key="2">
    <source>
        <dbReference type="Proteomes" id="UP000520767"/>
    </source>
</evidence>
<dbReference type="AlphaFoldDB" id="A0A7W7Q9R5"/>
<keyword evidence="2" id="KW-1185">Reference proteome</keyword>
<sequence>MGVREWLAGAPRYEPIRLVEAWDTYERALAERPVDIRSAIGDSQPTSFSALYTHKAVAYFTELVGQERWPCPLELAEGAGEEFLAFVSVELPPDHIDVLERTSHVPPLNGIRHRKVFRGSVFRHPDVDGVCVLWRWYATESIPE</sequence>
<reference evidence="1 2" key="1">
    <citation type="submission" date="2020-08" db="EMBL/GenBank/DDBJ databases">
        <title>Genomic Encyclopedia of Type Strains, Phase III (KMG-III): the genomes of soil and plant-associated and newly described type strains.</title>
        <authorList>
            <person name="Whitman W."/>
        </authorList>
    </citation>
    <scope>NUCLEOTIDE SEQUENCE [LARGE SCALE GENOMIC DNA]</scope>
    <source>
        <strain evidence="1 2">CECT 8960</strain>
    </source>
</reference>
<evidence type="ECO:0000313" key="1">
    <source>
        <dbReference type="EMBL" id="MBB4909650.1"/>
    </source>
</evidence>
<proteinExistence type="predicted"/>
<dbReference type="Proteomes" id="UP000520767">
    <property type="component" value="Unassembled WGS sequence"/>
</dbReference>
<dbReference type="RefSeq" id="WP_184813727.1">
    <property type="nucleotide sequence ID" value="NZ_JACHJQ010000006.1"/>
</dbReference>
<name>A0A7W7Q9R5_9PSEU</name>
<gene>
    <name evidence="1" type="ORF">FHR82_005908</name>
</gene>